<dbReference type="KEGG" id="cart:PA27867_3803"/>
<feature type="transmembrane region" description="Helical" evidence="1">
    <location>
        <begin position="73"/>
        <end position="93"/>
    </location>
</feature>
<organism evidence="2 3">
    <name type="scientific">Cryobacterium arcticum</name>
    <dbReference type="NCBI Taxonomy" id="670052"/>
    <lineage>
        <taxon>Bacteria</taxon>
        <taxon>Bacillati</taxon>
        <taxon>Actinomycetota</taxon>
        <taxon>Actinomycetes</taxon>
        <taxon>Micrococcales</taxon>
        <taxon>Microbacteriaceae</taxon>
        <taxon>Cryobacterium</taxon>
    </lineage>
</organism>
<dbReference type="Proteomes" id="UP000092582">
    <property type="component" value="Chromosome 1"/>
</dbReference>
<keyword evidence="3" id="KW-1185">Reference proteome</keyword>
<feature type="transmembrane region" description="Helical" evidence="1">
    <location>
        <begin position="99"/>
        <end position="120"/>
    </location>
</feature>
<protein>
    <submittedName>
        <fullName evidence="2">Conserved membrane protein</fullName>
    </submittedName>
</protein>
<dbReference type="InterPro" id="IPR005325">
    <property type="entry name" value="DUF308_memb"/>
</dbReference>
<dbReference type="OrthoDB" id="5126240at2"/>
<gene>
    <name evidence="2" type="ORF">PA27867_3803</name>
</gene>
<feature type="transmembrane region" description="Helical" evidence="1">
    <location>
        <begin position="12"/>
        <end position="36"/>
    </location>
</feature>
<evidence type="ECO:0000313" key="3">
    <source>
        <dbReference type="Proteomes" id="UP000092582"/>
    </source>
</evidence>
<evidence type="ECO:0000256" key="1">
    <source>
        <dbReference type="SAM" id="Phobius"/>
    </source>
</evidence>
<keyword evidence="1" id="KW-1133">Transmembrane helix</keyword>
<feature type="transmembrane region" description="Helical" evidence="1">
    <location>
        <begin position="160"/>
        <end position="181"/>
    </location>
</feature>
<sequence length="199" mass="20816">MANAPAAAVIGTRYWTVPIARAVVAFVPAAVITFNADHSARFGLLVFGAFALATGLVTALLSWRTVLDPRDRTLFVVQGAVGVVAGALALALHAGGLGFFLYLVTVWAAVTGVLELYSGIRVRGRGPVTRDWLFVGVFTAVLSLAFLLLPPHAVVSVGLFGAYLVIVGVYLVIAGLSLSWAHTDAQRGLAHSSTDSDTQ</sequence>
<proteinExistence type="predicted"/>
<keyword evidence="1" id="KW-0812">Transmembrane</keyword>
<evidence type="ECO:0000313" key="2">
    <source>
        <dbReference type="EMBL" id="ANP74718.1"/>
    </source>
</evidence>
<dbReference type="EMBL" id="CP016282">
    <property type="protein sequence ID" value="ANP74718.1"/>
    <property type="molecule type" value="Genomic_DNA"/>
</dbReference>
<reference evidence="2 3" key="1">
    <citation type="submission" date="2016-06" db="EMBL/GenBank/DDBJ databases">
        <title>Genome sequencing of Cryobacterium arcticum PAMC 27867.</title>
        <authorList>
            <person name="Lee J."/>
            <person name="Kim O.-S."/>
        </authorList>
    </citation>
    <scope>NUCLEOTIDE SEQUENCE [LARGE SCALE GENOMIC DNA]</scope>
    <source>
        <strain evidence="2 3">PAMC 27867</strain>
    </source>
</reference>
<dbReference type="RefSeq" id="WP_066598642.1">
    <property type="nucleotide sequence ID" value="NZ_CP016282.1"/>
</dbReference>
<dbReference type="PATRIC" id="fig|670052.7.peg.3908"/>
<keyword evidence="1" id="KW-0472">Membrane</keyword>
<feature type="transmembrane region" description="Helical" evidence="1">
    <location>
        <begin position="132"/>
        <end position="154"/>
    </location>
</feature>
<dbReference type="STRING" id="670052.PA27867_3803"/>
<accession>A0A1B1BQ98</accession>
<name>A0A1B1BQ98_9MICO</name>
<feature type="transmembrane region" description="Helical" evidence="1">
    <location>
        <begin position="42"/>
        <end position="61"/>
    </location>
</feature>
<dbReference type="AlphaFoldDB" id="A0A1B1BQ98"/>
<dbReference type="Pfam" id="PF03729">
    <property type="entry name" value="DUF308"/>
    <property type="match status" value="1"/>
</dbReference>